<evidence type="ECO:0000313" key="3">
    <source>
        <dbReference type="EMBL" id="RQX05626.1"/>
    </source>
</evidence>
<dbReference type="PROSITE" id="PS50075">
    <property type="entry name" value="CARRIER"/>
    <property type="match status" value="1"/>
</dbReference>
<proteinExistence type="predicted"/>
<evidence type="ECO:0000259" key="2">
    <source>
        <dbReference type="PROSITE" id="PS50075"/>
    </source>
</evidence>
<dbReference type="SUPFAM" id="SSF56801">
    <property type="entry name" value="Acetyl-CoA synthetase-like"/>
    <property type="match status" value="1"/>
</dbReference>
<dbReference type="Gene3D" id="1.10.1200.10">
    <property type="entry name" value="ACP-like"/>
    <property type="match status" value="1"/>
</dbReference>
<dbReference type="Pfam" id="PF00550">
    <property type="entry name" value="PP-binding"/>
    <property type="match status" value="1"/>
</dbReference>
<reference evidence="3 4" key="1">
    <citation type="submission" date="2018-05" db="EMBL/GenBank/DDBJ databases">
        <title>Micromonospora from Atacama Desert.</title>
        <authorList>
            <person name="Carro L."/>
            <person name="Goodfellow M."/>
            <person name="Klenk H.-P."/>
        </authorList>
    </citation>
    <scope>NUCLEOTIDE SEQUENCE [LARGE SCALE GENOMIC DNA]</scope>
    <source>
        <strain evidence="3 4">LB39</strain>
    </source>
</reference>
<dbReference type="InterPro" id="IPR023213">
    <property type="entry name" value="CAT-like_dom_sf"/>
</dbReference>
<dbReference type="Pfam" id="PF00668">
    <property type="entry name" value="Condensation"/>
    <property type="match status" value="2"/>
</dbReference>
<dbReference type="InterPro" id="IPR020845">
    <property type="entry name" value="AMP-binding_CS"/>
</dbReference>
<gene>
    <name evidence="3" type="ORF">DLJ59_07200</name>
</gene>
<dbReference type="InterPro" id="IPR000873">
    <property type="entry name" value="AMP-dep_synth/lig_dom"/>
</dbReference>
<dbReference type="GO" id="GO:0008610">
    <property type="term" value="P:lipid biosynthetic process"/>
    <property type="evidence" value="ECO:0007669"/>
    <property type="project" value="UniProtKB-ARBA"/>
</dbReference>
<dbReference type="Pfam" id="PF00501">
    <property type="entry name" value="AMP-binding"/>
    <property type="match status" value="2"/>
</dbReference>
<dbReference type="EMBL" id="QGSZ01000153">
    <property type="protein sequence ID" value="RQX05626.1"/>
    <property type="molecule type" value="Genomic_DNA"/>
</dbReference>
<evidence type="ECO:0000256" key="1">
    <source>
        <dbReference type="ARBA" id="ARBA00001957"/>
    </source>
</evidence>
<dbReference type="GO" id="GO:0044550">
    <property type="term" value="P:secondary metabolite biosynthetic process"/>
    <property type="evidence" value="ECO:0007669"/>
    <property type="project" value="TreeGrafter"/>
</dbReference>
<dbReference type="SUPFAM" id="SSF47336">
    <property type="entry name" value="ACP-like"/>
    <property type="match status" value="1"/>
</dbReference>
<dbReference type="InterPro" id="IPR009081">
    <property type="entry name" value="PP-bd_ACP"/>
</dbReference>
<dbReference type="Gene3D" id="3.30.300.30">
    <property type="match status" value="1"/>
</dbReference>
<dbReference type="Pfam" id="PF13193">
    <property type="entry name" value="AMP-binding_C"/>
    <property type="match status" value="1"/>
</dbReference>
<dbReference type="PANTHER" id="PTHR45527:SF1">
    <property type="entry name" value="FATTY ACID SYNTHASE"/>
    <property type="match status" value="1"/>
</dbReference>
<sequence length="1408" mass="148513">MTGPVWDLLRARAEARPGAVAVRADGRDISYATLVERAEDLARGLGTVTGVHRERSVEFVVALLAAMRAGCYVPLDPTLAAARREQLIRQTGVTRVLTGDEAAPPAGARPIRVHPDEAAYVLHTSGSTGVPKGVVVSHAALAGHLLAFGARVGLTVGDRTLLFAQPSADVHVEQVLAPLVHGATLVLHPAGLPEVPADFLRLLDAEEVTVANVPAGYWRLLAGETDPTPPRRLRTLIVGSDVMPAEAARRWLNGPLRTVALLNAYGPTETVITTSLCAVDSAALAATSASVPLGTPLAGRSWHVLGPDLRPVDPGEVGEIHIGGTMARGYLDDPRRTAAVFVPNPFEPGARLYRTGDRARLHADGAVEFLGRADRQVKIRGFRVELGAIEAEATGHPDVADCAAVAVEDRAGERRIALLAVLTGPASDLPDALRAALPPAAVPQRIHPVDALPLTAAGKIDHAACQELAVATGALVTNGPPADPEDSLETALLTQWREALHPAVGPDDDFITVGGDSMTSLTLALQARGLGVTVRPRDILEAGSVRALARRIRQAGADAPVPPAAGRHPASPSLADADLTPAVHWLVDRLGEVPAAWGQYVLVELVADVDIDALRRSVEALPHLFPALRAAYRQTDGGWRSSPATVAGGCWAIESVPGWDDATLAAVRERATAQLDPSTGRQLRATLLVGRDGGRRLLLLAHHAAVDVVSWRLLMNKLDATYHLVRSGWSSPSVASEPDVADWVRDLHAGVAAGAYDDQRDHWARVVAGIAADAAREDGGTEGEARTVTATVPLIGTSDLADVVLAAALTAWQRWTGRTRCVVELESPGRDAAAGPAGYDVVGWLTAMFPLPVDLGGGPEKNLAAIRSAVGAVPGDGSGYGVLRYLHPDRGVRDSLRLPTTPDVSANFRGRTSAERTALIAAGSAVQAGPARGGHLRRPCPVVVDGWVDGDALTVAVELDGRTVDDAAAGLLQRELDDALRALLAPGTTELPLTPAQEGILFHAVQSTVPDAYLGQLAVELTGEFDPDAFVAAWRAAAQATPPARTSFAWRRQLLPSQLIAPSVELPVRLLDWRDRSGTVAELAVELTAEERGTPFDLETGPLLRVALAALPNGRHLTVVTHHHLVFDGWSMNLLVADVLTAYARVRAGRSAALPPRVAAAELVSRAPAHGPDDFWARHLTGARSTRLINYGRRRSGVHRETTVRLSRADWDRIRSCARRRRLAPATLVHVAWAATLRDRLGQDDVTFGAVLSGRDAGIPGIEGASGMLINTLPLRVRFGASVDPAVATAADLLALQERSGASLVEVRRLAGATPRDVLFDHLLDFGTSRTMVAVPAGGVAGLHLRPLHGFERTNYGVTVTAVAAVDLELSLNHDDGLLTVPEAEDLLAHFTLAIRAVAGAEAPEGDG</sequence>
<dbReference type="InterPro" id="IPR045851">
    <property type="entry name" value="AMP-bd_C_sf"/>
</dbReference>
<dbReference type="SUPFAM" id="SSF52777">
    <property type="entry name" value="CoA-dependent acyltransferases"/>
    <property type="match status" value="4"/>
</dbReference>
<dbReference type="InterPro" id="IPR036736">
    <property type="entry name" value="ACP-like_sf"/>
</dbReference>
<protein>
    <recommendedName>
        <fullName evidence="2">Carrier domain-containing protein</fullName>
    </recommendedName>
</protein>
<accession>A0A3N9WXP8</accession>
<dbReference type="Gene3D" id="3.40.50.12780">
    <property type="entry name" value="N-terminal domain of ligase-like"/>
    <property type="match status" value="1"/>
</dbReference>
<name>A0A3N9WXP8_9ACTN</name>
<comment type="caution">
    <text evidence="3">The sequence shown here is derived from an EMBL/GenBank/DDBJ whole genome shotgun (WGS) entry which is preliminary data.</text>
</comment>
<dbReference type="OrthoDB" id="5476914at2"/>
<dbReference type="GO" id="GO:0005737">
    <property type="term" value="C:cytoplasm"/>
    <property type="evidence" value="ECO:0007669"/>
    <property type="project" value="TreeGrafter"/>
</dbReference>
<dbReference type="PROSITE" id="PS00455">
    <property type="entry name" value="AMP_BINDING"/>
    <property type="match status" value="1"/>
</dbReference>
<keyword evidence="4" id="KW-1185">Reference proteome</keyword>
<dbReference type="GO" id="GO:0003824">
    <property type="term" value="F:catalytic activity"/>
    <property type="evidence" value="ECO:0007669"/>
    <property type="project" value="InterPro"/>
</dbReference>
<dbReference type="CDD" id="cd05930">
    <property type="entry name" value="A_NRPS"/>
    <property type="match status" value="1"/>
</dbReference>
<dbReference type="InterPro" id="IPR042099">
    <property type="entry name" value="ANL_N_sf"/>
</dbReference>
<dbReference type="InterPro" id="IPR025110">
    <property type="entry name" value="AMP-bd_C"/>
</dbReference>
<feature type="domain" description="Carrier" evidence="2">
    <location>
        <begin position="483"/>
        <end position="556"/>
    </location>
</feature>
<evidence type="ECO:0000313" key="4">
    <source>
        <dbReference type="Proteomes" id="UP000282312"/>
    </source>
</evidence>
<dbReference type="PANTHER" id="PTHR45527">
    <property type="entry name" value="NONRIBOSOMAL PEPTIDE SYNTHETASE"/>
    <property type="match status" value="1"/>
</dbReference>
<comment type="cofactor">
    <cofactor evidence="1">
        <name>pantetheine 4'-phosphate</name>
        <dbReference type="ChEBI" id="CHEBI:47942"/>
    </cofactor>
</comment>
<dbReference type="Proteomes" id="UP000282312">
    <property type="component" value="Unassembled WGS sequence"/>
</dbReference>
<organism evidence="3 4">
    <name type="scientific">Micromonospora inaquosa</name>
    <dbReference type="NCBI Taxonomy" id="2203716"/>
    <lineage>
        <taxon>Bacteria</taxon>
        <taxon>Bacillati</taxon>
        <taxon>Actinomycetota</taxon>
        <taxon>Actinomycetes</taxon>
        <taxon>Micromonosporales</taxon>
        <taxon>Micromonosporaceae</taxon>
        <taxon>Micromonospora</taxon>
    </lineage>
</organism>
<dbReference type="RefSeq" id="WP_124771714.1">
    <property type="nucleotide sequence ID" value="NZ_QGSZ01000153.1"/>
</dbReference>
<dbReference type="Gene3D" id="3.30.559.10">
    <property type="entry name" value="Chloramphenicol acetyltransferase-like domain"/>
    <property type="match status" value="2"/>
</dbReference>
<dbReference type="InterPro" id="IPR001242">
    <property type="entry name" value="Condensation_dom"/>
</dbReference>
<dbReference type="GO" id="GO:0043041">
    <property type="term" value="P:amino acid activation for nonribosomal peptide biosynthetic process"/>
    <property type="evidence" value="ECO:0007669"/>
    <property type="project" value="TreeGrafter"/>
</dbReference>
<dbReference type="GO" id="GO:0031177">
    <property type="term" value="F:phosphopantetheine binding"/>
    <property type="evidence" value="ECO:0007669"/>
    <property type="project" value="TreeGrafter"/>
</dbReference>
<dbReference type="Gene3D" id="3.30.559.30">
    <property type="entry name" value="Nonribosomal peptide synthetase, condensation domain"/>
    <property type="match status" value="2"/>
</dbReference>